<reference evidence="2" key="1">
    <citation type="journal article" date="2023" name="Nat. Plants">
        <title>Single-cell RNA sequencing provides a high-resolution roadmap for understanding the multicellular compartmentation of specialized metabolism.</title>
        <authorList>
            <person name="Sun S."/>
            <person name="Shen X."/>
            <person name="Li Y."/>
            <person name="Li Y."/>
            <person name="Wang S."/>
            <person name="Li R."/>
            <person name="Zhang H."/>
            <person name="Shen G."/>
            <person name="Guo B."/>
            <person name="Wei J."/>
            <person name="Xu J."/>
            <person name="St-Pierre B."/>
            <person name="Chen S."/>
            <person name="Sun C."/>
        </authorList>
    </citation>
    <scope>NUCLEOTIDE SEQUENCE [LARGE SCALE GENOMIC DNA]</scope>
</reference>
<accession>A0ACC0AJP4</accession>
<evidence type="ECO:0000313" key="2">
    <source>
        <dbReference type="Proteomes" id="UP001060085"/>
    </source>
</evidence>
<proteinExistence type="predicted"/>
<name>A0ACC0AJP4_CATRO</name>
<organism evidence="1 2">
    <name type="scientific">Catharanthus roseus</name>
    <name type="common">Madagascar periwinkle</name>
    <name type="synonym">Vinca rosea</name>
    <dbReference type="NCBI Taxonomy" id="4058"/>
    <lineage>
        <taxon>Eukaryota</taxon>
        <taxon>Viridiplantae</taxon>
        <taxon>Streptophyta</taxon>
        <taxon>Embryophyta</taxon>
        <taxon>Tracheophyta</taxon>
        <taxon>Spermatophyta</taxon>
        <taxon>Magnoliopsida</taxon>
        <taxon>eudicotyledons</taxon>
        <taxon>Gunneridae</taxon>
        <taxon>Pentapetalae</taxon>
        <taxon>asterids</taxon>
        <taxon>lamiids</taxon>
        <taxon>Gentianales</taxon>
        <taxon>Apocynaceae</taxon>
        <taxon>Rauvolfioideae</taxon>
        <taxon>Vinceae</taxon>
        <taxon>Catharanthinae</taxon>
        <taxon>Catharanthus</taxon>
    </lineage>
</organism>
<dbReference type="EMBL" id="CM044706">
    <property type="protein sequence ID" value="KAI5659663.1"/>
    <property type="molecule type" value="Genomic_DNA"/>
</dbReference>
<comment type="caution">
    <text evidence="1">The sequence shown here is derived from an EMBL/GenBank/DDBJ whole genome shotgun (WGS) entry which is preliminary data.</text>
</comment>
<evidence type="ECO:0000313" key="1">
    <source>
        <dbReference type="EMBL" id="KAI5659663.1"/>
    </source>
</evidence>
<gene>
    <name evidence="1" type="ORF">M9H77_28456</name>
</gene>
<dbReference type="Proteomes" id="UP001060085">
    <property type="component" value="Linkage Group LG06"/>
</dbReference>
<protein>
    <submittedName>
        <fullName evidence="1">Uncharacterized protein</fullName>
    </submittedName>
</protein>
<keyword evidence="2" id="KW-1185">Reference proteome</keyword>
<sequence>MQPFVDDGLNGHTATKLVTPMNVSFWLAEDIDCPIVAEDVAMHDEDEDTVNDQQIDECDDMTGCNKTCAERVVNDEEVAQCIQFDRPPRRSTRNRPPAARIIKGLRSVRILMREAAKDFGKSVANIRVCKMIDLRRLPDVVKSEIL</sequence>